<dbReference type="SUPFAM" id="SSF57903">
    <property type="entry name" value="FYVE/PHD zinc finger"/>
    <property type="match status" value="1"/>
</dbReference>
<dbReference type="InterPro" id="IPR019787">
    <property type="entry name" value="Znf_PHD-finger"/>
</dbReference>
<evidence type="ECO:0000256" key="4">
    <source>
        <dbReference type="ARBA" id="ARBA00023015"/>
    </source>
</evidence>
<keyword evidence="1" id="KW-0479">Metal-binding</keyword>
<organism evidence="7 8">
    <name type="scientific">Malus domestica</name>
    <name type="common">Apple</name>
    <name type="synonym">Pyrus malus</name>
    <dbReference type="NCBI Taxonomy" id="3750"/>
    <lineage>
        <taxon>Eukaryota</taxon>
        <taxon>Viridiplantae</taxon>
        <taxon>Streptophyta</taxon>
        <taxon>Embryophyta</taxon>
        <taxon>Tracheophyta</taxon>
        <taxon>Spermatophyta</taxon>
        <taxon>Magnoliopsida</taxon>
        <taxon>eudicotyledons</taxon>
        <taxon>Gunneridae</taxon>
        <taxon>Pentapetalae</taxon>
        <taxon>rosids</taxon>
        <taxon>fabids</taxon>
        <taxon>Rosales</taxon>
        <taxon>Rosaceae</taxon>
        <taxon>Amygdaloideae</taxon>
        <taxon>Maleae</taxon>
        <taxon>Malus</taxon>
    </lineage>
</organism>
<dbReference type="Pfam" id="PF00628">
    <property type="entry name" value="PHD"/>
    <property type="match status" value="1"/>
</dbReference>
<proteinExistence type="predicted"/>
<dbReference type="PANTHER" id="PTHR46201">
    <property type="entry name" value="PHD FINGER PROTEIN MALE MEIOCYTE DEATH 1-RELATED"/>
    <property type="match status" value="1"/>
</dbReference>
<comment type="caution">
    <text evidence="7">The sequence shown here is derived from an EMBL/GenBank/DDBJ whole genome shotgun (WGS) entry which is preliminary data.</text>
</comment>
<dbReference type="STRING" id="3750.A0A498J9X0"/>
<dbReference type="Gene3D" id="3.30.40.10">
    <property type="entry name" value="Zinc/RING finger domain, C3HC4 (zinc finger)"/>
    <property type="match status" value="1"/>
</dbReference>
<dbReference type="EMBL" id="RDQH01000335">
    <property type="protein sequence ID" value="RXH90603.1"/>
    <property type="molecule type" value="Genomic_DNA"/>
</dbReference>
<dbReference type="InterPro" id="IPR019786">
    <property type="entry name" value="Zinc_finger_PHD-type_CS"/>
</dbReference>
<dbReference type="InterPro" id="IPR011011">
    <property type="entry name" value="Znf_FYVE_PHD"/>
</dbReference>
<evidence type="ECO:0000256" key="1">
    <source>
        <dbReference type="ARBA" id="ARBA00022723"/>
    </source>
</evidence>
<evidence type="ECO:0000256" key="2">
    <source>
        <dbReference type="ARBA" id="ARBA00022771"/>
    </source>
</evidence>
<dbReference type="InterPro" id="IPR057765">
    <property type="entry name" value="MS1-like_ubiquitin"/>
</dbReference>
<dbReference type="PROSITE" id="PS01359">
    <property type="entry name" value="ZF_PHD_1"/>
    <property type="match status" value="1"/>
</dbReference>
<gene>
    <name evidence="7" type="ORF">DVH24_035367</name>
</gene>
<protein>
    <recommendedName>
        <fullName evidence="6">Zinc finger PHD-type domain-containing protein</fullName>
    </recommendedName>
</protein>
<evidence type="ECO:0000313" key="8">
    <source>
        <dbReference type="Proteomes" id="UP000290289"/>
    </source>
</evidence>
<keyword evidence="3" id="KW-0862">Zinc</keyword>
<dbReference type="InterPro" id="IPR059080">
    <property type="entry name" value="WHD_PTC1"/>
</dbReference>
<dbReference type="CDD" id="cd15556">
    <property type="entry name" value="PHD_MMD1_like"/>
    <property type="match status" value="1"/>
</dbReference>
<reference evidence="7 8" key="1">
    <citation type="submission" date="2018-10" db="EMBL/GenBank/DDBJ databases">
        <title>A high-quality apple genome assembly.</title>
        <authorList>
            <person name="Hu J."/>
        </authorList>
    </citation>
    <scope>NUCLEOTIDE SEQUENCE [LARGE SCALE GENOMIC DNA]</scope>
    <source>
        <strain evidence="8">cv. HFTH1</strain>
        <tissue evidence="7">Young leaf</tissue>
    </source>
</reference>
<evidence type="ECO:0000313" key="7">
    <source>
        <dbReference type="EMBL" id="RXH90603.1"/>
    </source>
</evidence>
<dbReference type="Pfam" id="PF25565">
    <property type="entry name" value="Ubiquitin_At1g33420"/>
    <property type="match status" value="1"/>
</dbReference>
<evidence type="ECO:0000256" key="3">
    <source>
        <dbReference type="ARBA" id="ARBA00022833"/>
    </source>
</evidence>
<accession>A0A498J9X0</accession>
<name>A0A498J9X0_MALDO</name>
<keyword evidence="8" id="KW-1185">Reference proteome</keyword>
<dbReference type="InterPro" id="IPR058054">
    <property type="entry name" value="Znf_MS1-like"/>
</dbReference>
<feature type="domain" description="Zinc finger PHD-type" evidence="6">
    <location>
        <begin position="608"/>
        <end position="654"/>
    </location>
</feature>
<evidence type="ECO:0000256" key="5">
    <source>
        <dbReference type="ARBA" id="ARBA00023163"/>
    </source>
</evidence>
<dbReference type="SMART" id="SM00249">
    <property type="entry name" value="PHD"/>
    <property type="match status" value="1"/>
</dbReference>
<sequence>MSIPILEACKKKKRRPKIFGLQSFCDPGCPISLIGPFRDNIRFFLQECAQREDYTVRGMPIWCTLLVHDNRSLVVPLYTIEEDVKTSEEPFCDQCRCTGWSNQFVSKRKYHMIIPVDDEWHKPLDNGILDLPTHLLHGLIHCNGFAHLVCINGLEGGSKHLYGREIMDLWDRICTNLRTRKISVEDASKKRSMDLRLLHGVAYGHSWFGRWGYRFCHGSFGVTAHKYERAIEILSSLALERILQDFIDMDGCEELKQIIRYYRNLSETKLVTIKDLLRFMLTVKSSVPGQKKSLMGPAEVSSFIVKSATKATLQVKPSMKEKSAKCRKFSTILAHMDSRWPKRRLEFAAEVIVNALQEKKERDFSHGGMTRQDVRDAARLHIGDTGLLDYVLKSLNNVIVGNHIVCRAVNPATRILEYTVHDLADGVKVSEPGKEIVAQSFQSATLFPGVDVYNDVLYLYEHVLLGYPESELVDLATRAVLDAKHFVKECPFRDDEEQWLTFFCQLLPSSTDKEIEFKRGLPPGEVVVMPLHATIGELKRAAESALRDTYCITERFVVMGIEGLDEMDDMEVLFGVAESGAEVGVRGSGIDLDTPLRYEGGSDTWMVRCECGARDDDGERMVACDICEVWQHTRCCGIEDADTVPPLFVCSACCVSLVPPRIEPCLRFRNSLMLLRRLDEKKWRN</sequence>
<dbReference type="InterPro" id="IPR013083">
    <property type="entry name" value="Znf_RING/FYVE/PHD"/>
</dbReference>
<dbReference type="InterPro" id="IPR001965">
    <property type="entry name" value="Znf_PHD"/>
</dbReference>
<dbReference type="Proteomes" id="UP000290289">
    <property type="component" value="Chromosome 9"/>
</dbReference>
<dbReference type="Pfam" id="PF25874">
    <property type="entry name" value="WHD_plant_repro"/>
    <property type="match status" value="1"/>
</dbReference>
<dbReference type="PANTHER" id="PTHR46201:SF9">
    <property type="entry name" value="PHD FINGER PROTEIN MALE MEIOCYTE DEATH 1"/>
    <property type="match status" value="1"/>
</dbReference>
<keyword evidence="5" id="KW-0804">Transcription</keyword>
<keyword evidence="2" id="KW-0863">Zinc-finger</keyword>
<keyword evidence="4" id="KW-0805">Transcription regulation</keyword>
<evidence type="ECO:0000259" key="6">
    <source>
        <dbReference type="SMART" id="SM00249"/>
    </source>
</evidence>
<dbReference type="AlphaFoldDB" id="A0A498J9X0"/>
<dbReference type="GO" id="GO:0008270">
    <property type="term" value="F:zinc ion binding"/>
    <property type="evidence" value="ECO:0007669"/>
    <property type="project" value="UniProtKB-KW"/>
</dbReference>